<dbReference type="Pfam" id="PF05834">
    <property type="entry name" value="Lycopene_cycl"/>
    <property type="match status" value="1"/>
</dbReference>
<organism evidence="1 2">
    <name type="scientific">Winogradskyella sediminis</name>
    <dbReference type="NCBI Taxonomy" id="1382466"/>
    <lineage>
        <taxon>Bacteria</taxon>
        <taxon>Pseudomonadati</taxon>
        <taxon>Bacteroidota</taxon>
        <taxon>Flavobacteriia</taxon>
        <taxon>Flavobacteriales</taxon>
        <taxon>Flavobacteriaceae</taxon>
        <taxon>Winogradskyella</taxon>
    </lineage>
</organism>
<dbReference type="RefSeq" id="WP_244266698.1">
    <property type="nucleotide sequence ID" value="NZ_LT629774.1"/>
</dbReference>
<reference evidence="1 2" key="1">
    <citation type="submission" date="2016-10" db="EMBL/GenBank/DDBJ databases">
        <authorList>
            <person name="Varghese N."/>
            <person name="Submissions S."/>
        </authorList>
    </citation>
    <scope>NUCLEOTIDE SEQUENCE [LARGE SCALE GENOMIC DNA]</scope>
    <source>
        <strain evidence="1 2">RHA_55</strain>
    </source>
</reference>
<dbReference type="Proteomes" id="UP000198963">
    <property type="component" value="Chromosome I"/>
</dbReference>
<accession>A0A1H1MI60</accession>
<evidence type="ECO:0000313" key="2">
    <source>
        <dbReference type="Proteomes" id="UP000198963"/>
    </source>
</evidence>
<sequence>MLLKLNTKLITYDYIILGAGASGLLLAYRMSQDAFFDDKSILIIDQVKNKGNDRTWCYWENGVGEWDALVSKKWSKVYFGSAWFSKTIPIIPFQYKMIRSGIFYDTLWKEINTKSNISFVEGKVNNVSEQVHSVIIETTNGKYKGTNIFNSLPNSDIYKSQDKYPLIHQHFVGWFIKTPVDTFDDSKATFMDFSVPQNGNTRFMYVLPIDKKTALFEYTLFSKELLEYRVYEEAIKRYLDRKNIVDYTIIEKEKGNIPMTSFKFNRLNSNRILHIGTAGGWTKASTGYTFTSTSKKTKDVVEFLKKNQDLSTFNKRTKYRFYDLIFLDVLAKHNNEGAALFSSMFKKADVTTIFRFLDEESTLIEDLKIILSVPPKRFIQAFLKRLF</sequence>
<dbReference type="STRING" id="1249933.SAMN04489797_0309"/>
<keyword evidence="2" id="KW-1185">Reference proteome</keyword>
<dbReference type="AlphaFoldDB" id="A0A1H1MI60"/>
<gene>
    <name evidence="1" type="ORF">SAMN04489797_0309</name>
</gene>
<dbReference type="InterPro" id="IPR036188">
    <property type="entry name" value="FAD/NAD-bd_sf"/>
</dbReference>
<name>A0A1H1MI60_9FLAO</name>
<dbReference type="SUPFAM" id="SSF51905">
    <property type="entry name" value="FAD/NAD(P)-binding domain"/>
    <property type="match status" value="2"/>
</dbReference>
<proteinExistence type="predicted"/>
<dbReference type="EMBL" id="LT629774">
    <property type="protein sequence ID" value="SDR85679.1"/>
    <property type="molecule type" value="Genomic_DNA"/>
</dbReference>
<protein>
    <submittedName>
        <fullName evidence="1">Lycopene beta-cyclase</fullName>
    </submittedName>
</protein>
<evidence type="ECO:0000313" key="1">
    <source>
        <dbReference type="EMBL" id="SDR85679.1"/>
    </source>
</evidence>
<dbReference type="Gene3D" id="3.50.50.60">
    <property type="entry name" value="FAD/NAD(P)-binding domain"/>
    <property type="match status" value="1"/>
</dbReference>